<gene>
    <name evidence="3" type="ORF">TPAB3V08_LOCUS8191</name>
</gene>
<keyword evidence="2" id="KW-1133">Transmembrane helix</keyword>
<evidence type="ECO:0000256" key="2">
    <source>
        <dbReference type="SAM" id="Phobius"/>
    </source>
</evidence>
<keyword evidence="4" id="KW-1185">Reference proteome</keyword>
<proteinExistence type="predicted"/>
<evidence type="ECO:0008006" key="5">
    <source>
        <dbReference type="Google" id="ProtNLM"/>
    </source>
</evidence>
<feature type="transmembrane region" description="Helical" evidence="2">
    <location>
        <begin position="45"/>
        <end position="66"/>
    </location>
</feature>
<feature type="compositionally biased region" description="Polar residues" evidence="1">
    <location>
        <begin position="10"/>
        <end position="23"/>
    </location>
</feature>
<evidence type="ECO:0000313" key="3">
    <source>
        <dbReference type="EMBL" id="CAG2061236.1"/>
    </source>
</evidence>
<name>A0ABN7NZU4_TIMPD</name>
<sequence>MISKNIIDTGHSSSQSTNNTKNASPGHIKHKDSSQSRGPAETWTFFYGPVAVLLSCNLVFFLWTAWRLWKDYNDVSVQQLRSMRFNGPPGQDLLWIPLPTDKFKGESDSLQDLGEIKPATPLPPVSPSTGPPD</sequence>
<accession>A0ABN7NZU4</accession>
<organism evidence="3 4">
    <name type="scientific">Timema podura</name>
    <name type="common">Walking stick</name>
    <dbReference type="NCBI Taxonomy" id="61482"/>
    <lineage>
        <taxon>Eukaryota</taxon>
        <taxon>Metazoa</taxon>
        <taxon>Ecdysozoa</taxon>
        <taxon>Arthropoda</taxon>
        <taxon>Hexapoda</taxon>
        <taxon>Insecta</taxon>
        <taxon>Pterygota</taxon>
        <taxon>Neoptera</taxon>
        <taxon>Polyneoptera</taxon>
        <taxon>Phasmatodea</taxon>
        <taxon>Timematodea</taxon>
        <taxon>Timematoidea</taxon>
        <taxon>Timematidae</taxon>
        <taxon>Timema</taxon>
    </lineage>
</organism>
<evidence type="ECO:0000256" key="1">
    <source>
        <dbReference type="SAM" id="MobiDB-lite"/>
    </source>
</evidence>
<feature type="region of interest" description="Disordered" evidence="1">
    <location>
        <begin position="1"/>
        <end position="38"/>
    </location>
</feature>
<feature type="compositionally biased region" description="Pro residues" evidence="1">
    <location>
        <begin position="120"/>
        <end position="133"/>
    </location>
</feature>
<keyword evidence="2" id="KW-0812">Transmembrane</keyword>
<protein>
    <recommendedName>
        <fullName evidence="5">ATP synthase F0 subunit 8</fullName>
    </recommendedName>
</protein>
<reference evidence="3" key="1">
    <citation type="submission" date="2021-03" db="EMBL/GenBank/DDBJ databases">
        <authorList>
            <person name="Tran Van P."/>
        </authorList>
    </citation>
    <scope>NUCLEOTIDE SEQUENCE</scope>
</reference>
<dbReference type="EMBL" id="CAJPIN010015078">
    <property type="protein sequence ID" value="CAG2061236.1"/>
    <property type="molecule type" value="Genomic_DNA"/>
</dbReference>
<keyword evidence="2" id="KW-0472">Membrane</keyword>
<feature type="region of interest" description="Disordered" evidence="1">
    <location>
        <begin position="105"/>
        <end position="133"/>
    </location>
</feature>
<evidence type="ECO:0000313" key="4">
    <source>
        <dbReference type="Proteomes" id="UP001153148"/>
    </source>
</evidence>
<comment type="caution">
    <text evidence="3">The sequence shown here is derived from an EMBL/GenBank/DDBJ whole genome shotgun (WGS) entry which is preliminary data.</text>
</comment>
<dbReference type="Proteomes" id="UP001153148">
    <property type="component" value="Unassembled WGS sequence"/>
</dbReference>